<evidence type="ECO:0000313" key="1">
    <source>
        <dbReference type="EMBL" id="KAH7910177.1"/>
    </source>
</evidence>
<proteinExistence type="predicted"/>
<dbReference type="EMBL" id="MU267724">
    <property type="protein sequence ID" value="KAH7910177.1"/>
    <property type="molecule type" value="Genomic_DNA"/>
</dbReference>
<comment type="caution">
    <text evidence="1">The sequence shown here is derived from an EMBL/GenBank/DDBJ whole genome shotgun (WGS) entry which is preliminary data.</text>
</comment>
<reference evidence="1" key="1">
    <citation type="journal article" date="2021" name="New Phytol.">
        <title>Evolutionary innovations through gain and loss of genes in the ectomycorrhizal Boletales.</title>
        <authorList>
            <person name="Wu G."/>
            <person name="Miyauchi S."/>
            <person name="Morin E."/>
            <person name="Kuo A."/>
            <person name="Drula E."/>
            <person name="Varga T."/>
            <person name="Kohler A."/>
            <person name="Feng B."/>
            <person name="Cao Y."/>
            <person name="Lipzen A."/>
            <person name="Daum C."/>
            <person name="Hundley H."/>
            <person name="Pangilinan J."/>
            <person name="Johnson J."/>
            <person name="Barry K."/>
            <person name="LaButti K."/>
            <person name="Ng V."/>
            <person name="Ahrendt S."/>
            <person name="Min B."/>
            <person name="Choi I.G."/>
            <person name="Park H."/>
            <person name="Plett J.M."/>
            <person name="Magnuson J."/>
            <person name="Spatafora J.W."/>
            <person name="Nagy L.G."/>
            <person name="Henrissat B."/>
            <person name="Grigoriev I.V."/>
            <person name="Yang Z.L."/>
            <person name="Xu J."/>
            <person name="Martin F.M."/>
        </authorList>
    </citation>
    <scope>NUCLEOTIDE SEQUENCE</scope>
    <source>
        <strain evidence="1">ATCC 28755</strain>
    </source>
</reference>
<organism evidence="1 2">
    <name type="scientific">Hygrophoropsis aurantiaca</name>
    <dbReference type="NCBI Taxonomy" id="72124"/>
    <lineage>
        <taxon>Eukaryota</taxon>
        <taxon>Fungi</taxon>
        <taxon>Dikarya</taxon>
        <taxon>Basidiomycota</taxon>
        <taxon>Agaricomycotina</taxon>
        <taxon>Agaricomycetes</taxon>
        <taxon>Agaricomycetidae</taxon>
        <taxon>Boletales</taxon>
        <taxon>Coniophorineae</taxon>
        <taxon>Hygrophoropsidaceae</taxon>
        <taxon>Hygrophoropsis</taxon>
    </lineage>
</organism>
<evidence type="ECO:0000313" key="2">
    <source>
        <dbReference type="Proteomes" id="UP000790377"/>
    </source>
</evidence>
<name>A0ACB8AAU1_9AGAM</name>
<accession>A0ACB8AAU1</accession>
<dbReference type="Proteomes" id="UP000790377">
    <property type="component" value="Unassembled WGS sequence"/>
</dbReference>
<protein>
    <submittedName>
        <fullName evidence="1">Uncharacterized protein</fullName>
    </submittedName>
</protein>
<gene>
    <name evidence="1" type="ORF">BJ138DRAFT_1153519</name>
</gene>
<sequence>MGETTYPEEQYELLSDSEAEHNHERDDELEPLPSMGSDSIAKAEGRRGDDLAKRMAMIGISILTICTWGITLNNNPTSLGLFPFHPLLQSLALVCFTYGILTLQPTSQPATKAAGLKRHQLAMLGVGLPCIILGTSAIILRKWYRAADHFTTWHGTFGIAAVLWMVVQALFGGASVWYGGAILGGGAKAKALWKYHRISGYVLFPLLLVTAHLGGAWSHWAASESSYAVRLIAYYIAPVVTLVGIYLRLRPSKMAIR</sequence>
<keyword evidence="2" id="KW-1185">Reference proteome</keyword>